<dbReference type="Proteomes" id="UP000308600">
    <property type="component" value="Unassembled WGS sequence"/>
</dbReference>
<gene>
    <name evidence="1" type="ORF">BDN72DRAFT_906422</name>
</gene>
<dbReference type="EMBL" id="ML209200">
    <property type="protein sequence ID" value="TFK58775.1"/>
    <property type="molecule type" value="Genomic_DNA"/>
</dbReference>
<protein>
    <submittedName>
        <fullName evidence="1">Uncharacterized protein</fullName>
    </submittedName>
</protein>
<keyword evidence="2" id="KW-1185">Reference proteome</keyword>
<proteinExistence type="predicted"/>
<sequence>MRTAAEKINLGSQHLLSLPTGKSSLVLPRPLIELQVLRAPPSSTNTTYKLAPTIATFTTLMPTRQYFNIYRAVFNGNPTNYSCAMCYLPTDASTKGNQKQRELLVTDYRGYNESHTFLTVVSSVTNALMAVPPAIQHRLTGSVQVVAPTTSYPTPIPVLP</sequence>
<evidence type="ECO:0000313" key="2">
    <source>
        <dbReference type="Proteomes" id="UP000308600"/>
    </source>
</evidence>
<accession>A0ACD3A027</accession>
<evidence type="ECO:0000313" key="1">
    <source>
        <dbReference type="EMBL" id="TFK58775.1"/>
    </source>
</evidence>
<organism evidence="1 2">
    <name type="scientific">Pluteus cervinus</name>
    <dbReference type="NCBI Taxonomy" id="181527"/>
    <lineage>
        <taxon>Eukaryota</taxon>
        <taxon>Fungi</taxon>
        <taxon>Dikarya</taxon>
        <taxon>Basidiomycota</taxon>
        <taxon>Agaricomycotina</taxon>
        <taxon>Agaricomycetes</taxon>
        <taxon>Agaricomycetidae</taxon>
        <taxon>Agaricales</taxon>
        <taxon>Pluteineae</taxon>
        <taxon>Pluteaceae</taxon>
        <taxon>Pluteus</taxon>
    </lineage>
</organism>
<name>A0ACD3A027_9AGAR</name>
<reference evidence="1 2" key="1">
    <citation type="journal article" date="2019" name="Nat. Ecol. Evol.">
        <title>Megaphylogeny resolves global patterns of mushroom evolution.</title>
        <authorList>
            <person name="Varga T."/>
            <person name="Krizsan K."/>
            <person name="Foldi C."/>
            <person name="Dima B."/>
            <person name="Sanchez-Garcia M."/>
            <person name="Sanchez-Ramirez S."/>
            <person name="Szollosi G.J."/>
            <person name="Szarkandi J.G."/>
            <person name="Papp V."/>
            <person name="Albert L."/>
            <person name="Andreopoulos W."/>
            <person name="Angelini C."/>
            <person name="Antonin V."/>
            <person name="Barry K.W."/>
            <person name="Bougher N.L."/>
            <person name="Buchanan P."/>
            <person name="Buyck B."/>
            <person name="Bense V."/>
            <person name="Catcheside P."/>
            <person name="Chovatia M."/>
            <person name="Cooper J."/>
            <person name="Damon W."/>
            <person name="Desjardin D."/>
            <person name="Finy P."/>
            <person name="Geml J."/>
            <person name="Haridas S."/>
            <person name="Hughes K."/>
            <person name="Justo A."/>
            <person name="Karasinski D."/>
            <person name="Kautmanova I."/>
            <person name="Kiss B."/>
            <person name="Kocsube S."/>
            <person name="Kotiranta H."/>
            <person name="LaButti K.M."/>
            <person name="Lechner B.E."/>
            <person name="Liimatainen K."/>
            <person name="Lipzen A."/>
            <person name="Lukacs Z."/>
            <person name="Mihaltcheva S."/>
            <person name="Morgado L.N."/>
            <person name="Niskanen T."/>
            <person name="Noordeloos M.E."/>
            <person name="Ohm R.A."/>
            <person name="Ortiz-Santana B."/>
            <person name="Ovrebo C."/>
            <person name="Racz N."/>
            <person name="Riley R."/>
            <person name="Savchenko A."/>
            <person name="Shiryaev A."/>
            <person name="Soop K."/>
            <person name="Spirin V."/>
            <person name="Szebenyi C."/>
            <person name="Tomsovsky M."/>
            <person name="Tulloss R.E."/>
            <person name="Uehling J."/>
            <person name="Grigoriev I.V."/>
            <person name="Vagvolgyi C."/>
            <person name="Papp T."/>
            <person name="Martin F.M."/>
            <person name="Miettinen O."/>
            <person name="Hibbett D.S."/>
            <person name="Nagy L.G."/>
        </authorList>
    </citation>
    <scope>NUCLEOTIDE SEQUENCE [LARGE SCALE GENOMIC DNA]</scope>
    <source>
        <strain evidence="1 2">NL-1719</strain>
    </source>
</reference>